<dbReference type="AlphaFoldDB" id="A0A3F3AI09"/>
<evidence type="ECO:0000313" key="2">
    <source>
        <dbReference type="EMBL" id="ACQ55225.1"/>
    </source>
</evidence>
<keyword evidence="1" id="KW-0175">Coiled coil</keyword>
<dbReference type="KEGG" id="cbi:CLJ_B2552"/>
<dbReference type="EMBL" id="CP001083">
    <property type="protein sequence ID" value="ACQ55225.1"/>
    <property type="molecule type" value="Genomic_DNA"/>
</dbReference>
<evidence type="ECO:0000313" key="3">
    <source>
        <dbReference type="Proteomes" id="UP000002333"/>
    </source>
</evidence>
<protein>
    <submittedName>
        <fullName evidence="2">Uncharacterized protein</fullName>
    </submittedName>
</protein>
<organism evidence="2 3">
    <name type="scientific">Clostridium botulinum (strain 657 / Type Ba4)</name>
    <dbReference type="NCBI Taxonomy" id="515621"/>
    <lineage>
        <taxon>Bacteria</taxon>
        <taxon>Bacillati</taxon>
        <taxon>Bacillota</taxon>
        <taxon>Clostridia</taxon>
        <taxon>Eubacteriales</taxon>
        <taxon>Clostridiaceae</taxon>
        <taxon>Clostridium</taxon>
    </lineage>
</organism>
<name>A0A3F3AI09_CLOB6</name>
<reference evidence="3" key="2">
    <citation type="submission" date="2008-05" db="EMBL/GenBank/DDBJ databases">
        <title>Genome sequence of Clostridium botulinum Ba4 strain 657.</title>
        <authorList>
            <person name="Shrivastava S."/>
            <person name="Brown J.L."/>
            <person name="Bruce D."/>
            <person name="Detter C."/>
            <person name="Munk C."/>
            <person name="Smith L.A."/>
            <person name="Smith T.J."/>
            <person name="Sutton G."/>
            <person name="Brettin T.S."/>
        </authorList>
    </citation>
    <scope>NUCLEOTIDE SEQUENCE [LARGE SCALE GENOMIC DNA]</scope>
    <source>
        <strain evidence="3">657 / Type Ba4</strain>
    </source>
</reference>
<evidence type="ECO:0000256" key="1">
    <source>
        <dbReference type="SAM" id="Coils"/>
    </source>
</evidence>
<reference evidence="2 3" key="1">
    <citation type="journal article" date="2007" name="PLoS ONE">
        <title>Analysis of the neurotoxin complex genes in Clostridium botulinum A1-A4 and B1 strains: BoNT/A3, /Ba4 and /B1 clusters are located within plasmids.</title>
        <authorList>
            <person name="Smith T.J."/>
            <person name="Hill K.K."/>
            <person name="Foley B.T."/>
            <person name="Detter J.C."/>
            <person name="Munk A.C."/>
            <person name="Bruce D.C."/>
            <person name="Doggett N.A."/>
            <person name="Smith L.A."/>
            <person name="Marks J.D."/>
            <person name="Xie G."/>
            <person name="Brettin T.S."/>
        </authorList>
    </citation>
    <scope>NUCLEOTIDE SEQUENCE [LARGE SCALE GENOMIC DNA]</scope>
    <source>
        <strain evidence="3">657 / Type Ba4</strain>
    </source>
</reference>
<dbReference type="Proteomes" id="UP000002333">
    <property type="component" value="Chromosome"/>
</dbReference>
<sequence length="272" mass="31750">MNRTDKRRQVREIDKMMKSIQSLTPTQVKAMNYVTNEKVTAVLVSYQRVVNASLVECGLNYSEIEKIFNMATDFMKEEDEKSYKLNEELKRSGNIQMAKNKIEKGVLDLINLMLDGGKKKNEIIEEILFKFPNMSKAMIINAYQEAKEQRKTERAANKIMDIIEGENEIKDKKEKLKEWDKKYNPNGKLAAEVKEIEKAEKDIKEVKEVKENKPMKNKLKVLSMTVEGENGQYKVCEKGVELQNKGLTMFFENKEQLESFTSEYKQVFEMVR</sequence>
<gene>
    <name evidence="2" type="ordered locus">CLJ_B2552</name>
</gene>
<accession>A0A3F3AI09</accession>
<proteinExistence type="predicted"/>
<feature type="coiled-coil region" evidence="1">
    <location>
        <begin position="162"/>
        <end position="213"/>
    </location>
</feature>
<dbReference type="RefSeq" id="WP_012721445.1">
    <property type="nucleotide sequence ID" value="NC_012658.1"/>
</dbReference>